<gene>
    <name evidence="1" type="ORF">GFB49_07345</name>
</gene>
<dbReference type="AlphaFoldDB" id="A0A843YG47"/>
<evidence type="ECO:0000313" key="1">
    <source>
        <dbReference type="EMBL" id="MQQ08262.1"/>
    </source>
</evidence>
<protein>
    <recommendedName>
        <fullName evidence="3">Translocase</fullName>
    </recommendedName>
</protein>
<evidence type="ECO:0008006" key="3">
    <source>
        <dbReference type="Google" id="ProtNLM"/>
    </source>
</evidence>
<proteinExistence type="predicted"/>
<sequence length="304" mass="31848">MVKPRVMMLAGATLCAALSIGLSMQPQVLFQILEKTLPSTSTSVAAAQDPSPLPDDPEVPLVLENITLTAAPHVVEVAPEASRDVLPTCEITLDTQPSVNAMVELAMSAPCSSNQGVTVHHSGMIFKIALDVEGRATVVLPALKERAVFLVETSDGHSASAVETIADFSAFDRVVLQWGGTGGFELHAREFGASYGETGHVWSGAASNGAGAVYLLGDASLHSPLMAEVYSLPKGITASGPVELTVEAEITDLNCDQTLAAQTLDLRDGTLRSRDLVLNMPSCDANGDFLVLNNLVENLTIAAN</sequence>
<name>A0A843YG47_9RHOB</name>
<evidence type="ECO:0000313" key="2">
    <source>
        <dbReference type="Proteomes" id="UP000444174"/>
    </source>
</evidence>
<reference evidence="1 2" key="1">
    <citation type="submission" date="2019-10" db="EMBL/GenBank/DDBJ databases">
        <title>Epibacterium sp. nov., isolated from seawater.</title>
        <authorList>
            <person name="Zhang X."/>
            <person name="Li N."/>
        </authorList>
    </citation>
    <scope>NUCLEOTIDE SEQUENCE [LARGE SCALE GENOMIC DNA]</scope>
    <source>
        <strain evidence="1 2">SM1979</strain>
    </source>
</reference>
<dbReference type="EMBL" id="WIBF01000003">
    <property type="protein sequence ID" value="MQQ08262.1"/>
    <property type="molecule type" value="Genomic_DNA"/>
</dbReference>
<dbReference type="RefSeq" id="WP_153215209.1">
    <property type="nucleotide sequence ID" value="NZ_WIBF01000003.1"/>
</dbReference>
<organism evidence="1 2">
    <name type="scientific">Tritonibacter litoralis</name>
    <dbReference type="NCBI Taxonomy" id="2662264"/>
    <lineage>
        <taxon>Bacteria</taxon>
        <taxon>Pseudomonadati</taxon>
        <taxon>Pseudomonadota</taxon>
        <taxon>Alphaproteobacteria</taxon>
        <taxon>Rhodobacterales</taxon>
        <taxon>Paracoccaceae</taxon>
        <taxon>Tritonibacter</taxon>
    </lineage>
</organism>
<keyword evidence="2" id="KW-1185">Reference proteome</keyword>
<dbReference type="Proteomes" id="UP000444174">
    <property type="component" value="Unassembled WGS sequence"/>
</dbReference>
<accession>A0A843YG47</accession>
<comment type="caution">
    <text evidence="1">The sequence shown here is derived from an EMBL/GenBank/DDBJ whole genome shotgun (WGS) entry which is preliminary data.</text>
</comment>